<dbReference type="OrthoDB" id="424490at2759"/>
<comment type="caution">
    <text evidence="1">The sequence shown here is derived from an EMBL/GenBank/DDBJ whole genome shotgun (WGS) entry which is preliminary data.</text>
</comment>
<proteinExistence type="predicted"/>
<reference evidence="1" key="1">
    <citation type="submission" date="2021-02" db="EMBL/GenBank/DDBJ databases">
        <authorList>
            <person name="Nowell W R."/>
        </authorList>
    </citation>
    <scope>NUCLEOTIDE SEQUENCE</scope>
    <source>
        <strain evidence="1">Ploen Becks lab</strain>
    </source>
</reference>
<evidence type="ECO:0000313" key="1">
    <source>
        <dbReference type="EMBL" id="CAF1036061.1"/>
    </source>
</evidence>
<accession>A0A814JHT8</accession>
<evidence type="ECO:0000313" key="2">
    <source>
        <dbReference type="Proteomes" id="UP000663879"/>
    </source>
</evidence>
<sequence length="104" mass="12351">MDFKDLLLMDPLQLIQYLMRIGLLLPNRTCPKCNREMVLKKRAKYVDGASWRCSSCRSFNTIRTGSFFEKLRLLIMLLLEIVEFWAKERKQIDIEESLHVSRPT</sequence>
<protein>
    <submittedName>
        <fullName evidence="1">Uncharacterized protein</fullName>
    </submittedName>
</protein>
<name>A0A814JHT8_9BILA</name>
<organism evidence="1 2">
    <name type="scientific">Brachionus calyciflorus</name>
    <dbReference type="NCBI Taxonomy" id="104777"/>
    <lineage>
        <taxon>Eukaryota</taxon>
        <taxon>Metazoa</taxon>
        <taxon>Spiralia</taxon>
        <taxon>Gnathifera</taxon>
        <taxon>Rotifera</taxon>
        <taxon>Eurotatoria</taxon>
        <taxon>Monogononta</taxon>
        <taxon>Pseudotrocha</taxon>
        <taxon>Ploima</taxon>
        <taxon>Brachionidae</taxon>
        <taxon>Brachionus</taxon>
    </lineage>
</organism>
<keyword evidence="2" id="KW-1185">Reference proteome</keyword>
<dbReference type="Proteomes" id="UP000663879">
    <property type="component" value="Unassembled WGS sequence"/>
</dbReference>
<gene>
    <name evidence="1" type="ORF">OXX778_LOCUS18116</name>
</gene>
<dbReference type="AlphaFoldDB" id="A0A814JHT8"/>
<dbReference type="EMBL" id="CAJNOC010004875">
    <property type="protein sequence ID" value="CAF1036061.1"/>
    <property type="molecule type" value="Genomic_DNA"/>
</dbReference>